<name>A0A699KAN9_TANCI</name>
<organism evidence="2">
    <name type="scientific">Tanacetum cinerariifolium</name>
    <name type="common">Dalmatian daisy</name>
    <name type="synonym">Chrysanthemum cinerariifolium</name>
    <dbReference type="NCBI Taxonomy" id="118510"/>
    <lineage>
        <taxon>Eukaryota</taxon>
        <taxon>Viridiplantae</taxon>
        <taxon>Streptophyta</taxon>
        <taxon>Embryophyta</taxon>
        <taxon>Tracheophyta</taxon>
        <taxon>Spermatophyta</taxon>
        <taxon>Magnoliopsida</taxon>
        <taxon>eudicotyledons</taxon>
        <taxon>Gunneridae</taxon>
        <taxon>Pentapetalae</taxon>
        <taxon>asterids</taxon>
        <taxon>campanulids</taxon>
        <taxon>Asterales</taxon>
        <taxon>Asteraceae</taxon>
        <taxon>Asteroideae</taxon>
        <taxon>Anthemideae</taxon>
        <taxon>Anthemidinae</taxon>
        <taxon>Tanacetum</taxon>
    </lineage>
</organism>
<gene>
    <name evidence="2" type="ORF">Tci_652740</name>
</gene>
<comment type="caution">
    <text evidence="2">The sequence shown here is derived from an EMBL/GenBank/DDBJ whole genome shotgun (WGS) entry which is preliminary data.</text>
</comment>
<feature type="region of interest" description="Disordered" evidence="1">
    <location>
        <begin position="1"/>
        <end position="26"/>
    </location>
</feature>
<evidence type="ECO:0000313" key="2">
    <source>
        <dbReference type="EMBL" id="GFA80768.1"/>
    </source>
</evidence>
<sequence>DYVSGPEHPPSPDYVLGPEQASLSSDYVPEPEYPEYLAPSDVEAPMEDQPLLDDALPVALSSGYVADFDLKED</sequence>
<protein>
    <submittedName>
        <fullName evidence="2">Uncharacterized protein</fullName>
    </submittedName>
</protein>
<feature type="non-terminal residue" evidence="2">
    <location>
        <position position="1"/>
    </location>
</feature>
<dbReference type="AlphaFoldDB" id="A0A699KAN9"/>
<evidence type="ECO:0000256" key="1">
    <source>
        <dbReference type="SAM" id="MobiDB-lite"/>
    </source>
</evidence>
<reference evidence="2" key="1">
    <citation type="journal article" date="2019" name="Sci. Rep.">
        <title>Draft genome of Tanacetum cinerariifolium, the natural source of mosquito coil.</title>
        <authorList>
            <person name="Yamashiro T."/>
            <person name="Shiraishi A."/>
            <person name="Satake H."/>
            <person name="Nakayama K."/>
        </authorList>
    </citation>
    <scope>NUCLEOTIDE SEQUENCE</scope>
</reference>
<accession>A0A699KAN9</accession>
<proteinExistence type="predicted"/>
<dbReference type="EMBL" id="BKCJ010491832">
    <property type="protein sequence ID" value="GFA80768.1"/>
    <property type="molecule type" value="Genomic_DNA"/>
</dbReference>